<reference evidence="2 3" key="1">
    <citation type="journal article" date="2019" name="Genome Biol. Evol.">
        <title>Insights into the evolution of the New World diploid cottons (Gossypium, subgenus Houzingenia) based on genome sequencing.</title>
        <authorList>
            <person name="Grover C.E."/>
            <person name="Arick M.A. 2nd"/>
            <person name="Thrash A."/>
            <person name="Conover J.L."/>
            <person name="Sanders W.S."/>
            <person name="Peterson D.G."/>
            <person name="Frelichowski J.E."/>
            <person name="Scheffler J.A."/>
            <person name="Scheffler B.E."/>
            <person name="Wendel J.F."/>
        </authorList>
    </citation>
    <scope>NUCLEOTIDE SEQUENCE [LARGE SCALE GENOMIC DNA]</scope>
    <source>
        <strain evidence="2">8</strain>
        <tissue evidence="2">Leaf</tissue>
    </source>
</reference>
<evidence type="ECO:0000313" key="3">
    <source>
        <dbReference type="Proteomes" id="UP000593568"/>
    </source>
</evidence>
<dbReference type="AlphaFoldDB" id="A0A7J9FND7"/>
<accession>A0A7J9FND7</accession>
<dbReference type="Pfam" id="PF13966">
    <property type="entry name" value="zf-RVT"/>
    <property type="match status" value="1"/>
</dbReference>
<evidence type="ECO:0000259" key="1">
    <source>
        <dbReference type="Pfam" id="PF13966"/>
    </source>
</evidence>
<sequence length="122" mass="14040">MSGEFTVRSAYKLLQRSIDNPRAYALQTIYRNFYKKLWSLNLPTKIKHRKLTVNQSCPRCVEKAETMNHLFRDCPATNEGDRNKRVHEGKVSTGKGVANFINSYLGEITSLERRDLNFTGGK</sequence>
<gene>
    <name evidence="2" type="ORF">Gotri_027836</name>
</gene>
<keyword evidence="3" id="KW-1185">Reference proteome</keyword>
<organism evidence="2 3">
    <name type="scientific">Gossypium trilobum</name>
    <dbReference type="NCBI Taxonomy" id="34281"/>
    <lineage>
        <taxon>Eukaryota</taxon>
        <taxon>Viridiplantae</taxon>
        <taxon>Streptophyta</taxon>
        <taxon>Embryophyta</taxon>
        <taxon>Tracheophyta</taxon>
        <taxon>Spermatophyta</taxon>
        <taxon>Magnoliopsida</taxon>
        <taxon>eudicotyledons</taxon>
        <taxon>Gunneridae</taxon>
        <taxon>Pentapetalae</taxon>
        <taxon>rosids</taxon>
        <taxon>malvids</taxon>
        <taxon>Malvales</taxon>
        <taxon>Malvaceae</taxon>
        <taxon>Malvoideae</taxon>
        <taxon>Gossypium</taxon>
    </lineage>
</organism>
<dbReference type="EMBL" id="JABEZW010224653">
    <property type="protein sequence ID" value="MBA0786836.1"/>
    <property type="molecule type" value="Genomic_DNA"/>
</dbReference>
<proteinExistence type="predicted"/>
<name>A0A7J9FND7_9ROSI</name>
<feature type="domain" description="Reverse transcriptase zinc-binding" evidence="1">
    <location>
        <begin position="5"/>
        <end position="78"/>
    </location>
</feature>
<protein>
    <recommendedName>
        <fullName evidence="1">Reverse transcriptase zinc-binding domain-containing protein</fullName>
    </recommendedName>
</protein>
<comment type="caution">
    <text evidence="2">The sequence shown here is derived from an EMBL/GenBank/DDBJ whole genome shotgun (WGS) entry which is preliminary data.</text>
</comment>
<evidence type="ECO:0000313" key="2">
    <source>
        <dbReference type="EMBL" id="MBA0786836.1"/>
    </source>
</evidence>
<dbReference type="InterPro" id="IPR026960">
    <property type="entry name" value="RVT-Znf"/>
</dbReference>
<dbReference type="Proteomes" id="UP000593568">
    <property type="component" value="Unassembled WGS sequence"/>
</dbReference>